<dbReference type="CDD" id="cd00146">
    <property type="entry name" value="PKD"/>
    <property type="match status" value="2"/>
</dbReference>
<dbReference type="SUPFAM" id="SSF49299">
    <property type="entry name" value="PKD domain"/>
    <property type="match status" value="2"/>
</dbReference>
<dbReference type="InterPro" id="IPR013783">
    <property type="entry name" value="Ig-like_fold"/>
</dbReference>
<evidence type="ECO:0000313" key="4">
    <source>
        <dbReference type="Proteomes" id="UP000601223"/>
    </source>
</evidence>
<comment type="caution">
    <text evidence="3">The sequence shown here is derived from an EMBL/GenBank/DDBJ whole genome shotgun (WGS) entry which is preliminary data.</text>
</comment>
<gene>
    <name evidence="3" type="ORF">Cba03nite_70760</name>
</gene>
<name>A0A8J3JJ58_9ACTN</name>
<feature type="domain" description="PKD" evidence="2">
    <location>
        <begin position="1040"/>
        <end position="1127"/>
    </location>
</feature>
<dbReference type="InterPro" id="IPR000601">
    <property type="entry name" value="PKD_dom"/>
</dbReference>
<dbReference type="AlphaFoldDB" id="A0A8J3JJ58"/>
<dbReference type="InterPro" id="IPR035986">
    <property type="entry name" value="PKD_dom_sf"/>
</dbReference>
<protein>
    <recommendedName>
        <fullName evidence="2">PKD domain-containing protein</fullName>
    </recommendedName>
</protein>
<dbReference type="Proteomes" id="UP000601223">
    <property type="component" value="Unassembled WGS sequence"/>
</dbReference>
<dbReference type="EMBL" id="BONF01000051">
    <property type="protein sequence ID" value="GIF85727.1"/>
    <property type="molecule type" value="Genomic_DNA"/>
</dbReference>
<dbReference type="SUPFAM" id="SSF50969">
    <property type="entry name" value="YVTN repeat-like/Quinoprotein amine dehydrogenase"/>
    <property type="match status" value="1"/>
</dbReference>
<dbReference type="Pfam" id="PF18911">
    <property type="entry name" value="PKD_4"/>
    <property type="match status" value="2"/>
</dbReference>
<feature type="chain" id="PRO_5035191446" description="PKD domain-containing protein" evidence="1">
    <location>
        <begin position="20"/>
        <end position="1212"/>
    </location>
</feature>
<evidence type="ECO:0000259" key="2">
    <source>
        <dbReference type="PROSITE" id="PS50093"/>
    </source>
</evidence>
<evidence type="ECO:0000313" key="3">
    <source>
        <dbReference type="EMBL" id="GIF85727.1"/>
    </source>
</evidence>
<dbReference type="GO" id="GO:0005975">
    <property type="term" value="P:carbohydrate metabolic process"/>
    <property type="evidence" value="ECO:0007669"/>
    <property type="project" value="UniProtKB-ARBA"/>
</dbReference>
<dbReference type="InterPro" id="IPR022409">
    <property type="entry name" value="PKD/Chitinase_dom"/>
</dbReference>
<dbReference type="Pfam" id="PF17957">
    <property type="entry name" value="Big_7"/>
    <property type="match status" value="1"/>
</dbReference>
<dbReference type="InterPro" id="IPR011044">
    <property type="entry name" value="Quino_amine_DH_bsu"/>
</dbReference>
<sequence length="1212" mass="126556">MGGLSILGTVVAASAPAMAAQPKPNHTRLAPDIPRTNTPRITTGEITDLAYIGNRVFIAGTFTSIRNNTSTNTTTVNQAYLAAYNIDTGLIDTTFRPTFAGGAVTEVEASPDGTKLFAVGRFNTVNGVTKRKVVSLNITTGAPIAGFTANANGAATSIEATNTTVYIGGQFTTINNVARVGLAAVNASTGAVVTGFVNNLSGGIGVDGALTVQALVLTHDDSKLLVVHTGRQIAGQDRYGVGLINTTNNQLLPWRSRLWDDNLQFVGGIQRIYAGDIAPNDQYFVVTSGSGGDRPPINDTAIAFPIAGDDHVQPLWISRAFDSIYSVAISENAVYIGGHFSWVESQSAPDPWPGLDDVGYGTGQGLGGYGLGDAVVRRDHIGALDPANGKGLEWNPGSNSFEGNKAMLVTPRGLFAGGDATTQGGYNVGRVAFYDFNTIPAASPYDTTITSPVEGKVFPAGQQFTITGTATATGGLRRVQVEIIDTATNRYLQPDLTTWGAATIINTNLASPNAVTSAWSLPLTIAGNHTLKVQAKSFALNGNSDATKAIKKFETFSLDDRTPTASVTGPTGSVVPSTTFTVTGTATDDKGVQSIGYTLRDANNRYLQDDGSAGTAYNQFRIQPDVVGGLSTTWSTEVTVPYEGQWQIQVVPTDTAGQSSLDTSDRTWIVSTTGIAPSVTIAAPAVMNPPTATPAITVAPGSPMTFSGTASDDENLFSVEIQLRNSTTRENLASDGTWGTDVQAGWFRVTPLNLNATSVNWSYTTPFNLKPGTYSFSVKATDDVGLETSSTNQGKLTINSQIPGDNPPNGLLNVTGNQTASVLHLDLAGTATDDFGVASVKVAIREQDSSRYLQADGSLSAAFATRNAVLASPNGTSTTWTLSTDLPTQGRYAVTAYAYDTVGQQDTSTTGATATYAIYPGDLPPTVTQALMAPQNGAVFTDARIFVSGRVEDDQQIAAAQVAIVDSAGRYMSSTGTFTSTAQSWRSAFLNSPGSPGSNYSYTTPAIPAGTYTVRVRGVDQHDFATDPPVDVTVTVQVPPNNAPVANFTASCTNNVCTFDGRTSTDENTPALTYSWNFGQGTGSGAVATKTYTAPGTFNVVLTVRDEYGLTATKTLPVTITEPPGNAAPTPVINTPSCTLLVCNISGVGSTDPNVGDTFTYRWDFGDGTAQSTASSMSHTFPAAGTYTVTLTVTDGWGKAASTTRQITVAAA</sequence>
<evidence type="ECO:0000256" key="1">
    <source>
        <dbReference type="SAM" id="SignalP"/>
    </source>
</evidence>
<dbReference type="SMART" id="SM00089">
    <property type="entry name" value="PKD"/>
    <property type="match status" value="3"/>
</dbReference>
<keyword evidence="1" id="KW-0732">Signal</keyword>
<proteinExistence type="predicted"/>
<feature type="domain" description="PKD" evidence="2">
    <location>
        <begin position="1151"/>
        <end position="1212"/>
    </location>
</feature>
<organism evidence="3 4">
    <name type="scientific">Catellatospora bangladeshensis</name>
    <dbReference type="NCBI Taxonomy" id="310355"/>
    <lineage>
        <taxon>Bacteria</taxon>
        <taxon>Bacillati</taxon>
        <taxon>Actinomycetota</taxon>
        <taxon>Actinomycetes</taxon>
        <taxon>Micromonosporales</taxon>
        <taxon>Micromonosporaceae</taxon>
        <taxon>Catellatospora</taxon>
    </lineage>
</organism>
<dbReference type="PROSITE" id="PS50093">
    <property type="entry name" value="PKD"/>
    <property type="match status" value="2"/>
</dbReference>
<keyword evidence="4" id="KW-1185">Reference proteome</keyword>
<accession>A0A8J3JJ58</accession>
<reference evidence="3 4" key="1">
    <citation type="submission" date="2021-01" db="EMBL/GenBank/DDBJ databases">
        <title>Whole genome shotgun sequence of Catellatospora bangladeshensis NBRC 107357.</title>
        <authorList>
            <person name="Komaki H."/>
            <person name="Tamura T."/>
        </authorList>
    </citation>
    <scope>NUCLEOTIDE SEQUENCE [LARGE SCALE GENOMIC DNA]</scope>
    <source>
        <strain evidence="3 4">NBRC 107357</strain>
    </source>
</reference>
<feature type="signal peptide" evidence="1">
    <location>
        <begin position="1"/>
        <end position="19"/>
    </location>
</feature>
<dbReference type="Gene3D" id="2.60.40.10">
    <property type="entry name" value="Immunoglobulins"/>
    <property type="match status" value="4"/>
</dbReference>